<protein>
    <submittedName>
        <fullName evidence="1">Uncharacterized protein</fullName>
    </submittedName>
</protein>
<dbReference type="AlphaFoldDB" id="A0A427B0R6"/>
<dbReference type="Proteomes" id="UP000287651">
    <property type="component" value="Unassembled WGS sequence"/>
</dbReference>
<sequence length="78" mass="8475">MNDGNHERRRKSGRSSTGVRPCFFDVSMRCEGNRGGGPKELTEEALEEDVKVRDAGGAADKAVTAIKLLAVSRVRDDV</sequence>
<evidence type="ECO:0000313" key="2">
    <source>
        <dbReference type="Proteomes" id="UP000287651"/>
    </source>
</evidence>
<comment type="caution">
    <text evidence="1">The sequence shown here is derived from an EMBL/GenBank/DDBJ whole genome shotgun (WGS) entry which is preliminary data.</text>
</comment>
<reference evidence="1 2" key="1">
    <citation type="journal article" date="2014" name="Agronomy (Basel)">
        <title>A Draft Genome Sequence for Ensete ventricosum, the Drought-Tolerant Tree Against Hunger.</title>
        <authorList>
            <person name="Harrison J."/>
            <person name="Moore K.A."/>
            <person name="Paszkiewicz K."/>
            <person name="Jones T."/>
            <person name="Grant M."/>
            <person name="Ambacheew D."/>
            <person name="Muzemil S."/>
            <person name="Studholme D.J."/>
        </authorList>
    </citation>
    <scope>NUCLEOTIDE SEQUENCE [LARGE SCALE GENOMIC DNA]</scope>
</reference>
<proteinExistence type="predicted"/>
<organism evidence="1 2">
    <name type="scientific">Ensete ventricosum</name>
    <name type="common">Abyssinian banana</name>
    <name type="synonym">Musa ensete</name>
    <dbReference type="NCBI Taxonomy" id="4639"/>
    <lineage>
        <taxon>Eukaryota</taxon>
        <taxon>Viridiplantae</taxon>
        <taxon>Streptophyta</taxon>
        <taxon>Embryophyta</taxon>
        <taxon>Tracheophyta</taxon>
        <taxon>Spermatophyta</taxon>
        <taxon>Magnoliopsida</taxon>
        <taxon>Liliopsida</taxon>
        <taxon>Zingiberales</taxon>
        <taxon>Musaceae</taxon>
        <taxon>Ensete</taxon>
    </lineage>
</organism>
<evidence type="ECO:0000313" key="1">
    <source>
        <dbReference type="EMBL" id="RRT82103.1"/>
    </source>
</evidence>
<dbReference type="EMBL" id="AMZH03000762">
    <property type="protein sequence ID" value="RRT82103.1"/>
    <property type="molecule type" value="Genomic_DNA"/>
</dbReference>
<gene>
    <name evidence="1" type="ORF">B296_00009075</name>
</gene>
<accession>A0A427B0R6</accession>
<name>A0A427B0R6_ENSVE</name>